<comment type="caution">
    <text evidence="1">The sequence shown here is derived from an EMBL/GenBank/DDBJ whole genome shotgun (WGS) entry which is preliminary data.</text>
</comment>
<name>A0A5F2BDR4_9LEPT</name>
<organism evidence="1 2">
    <name type="scientific">Leptospira barantonii</name>
    <dbReference type="NCBI Taxonomy" id="2023184"/>
    <lineage>
        <taxon>Bacteria</taxon>
        <taxon>Pseudomonadati</taxon>
        <taxon>Spirochaetota</taxon>
        <taxon>Spirochaetia</taxon>
        <taxon>Leptospirales</taxon>
        <taxon>Leptospiraceae</taxon>
        <taxon>Leptospira</taxon>
    </lineage>
</organism>
<reference evidence="1 2" key="1">
    <citation type="journal article" date="2019" name="PLoS Negl. Trop. Dis.">
        <title>Revisiting the worldwide diversity of Leptospira species in the environment.</title>
        <authorList>
            <person name="Vincent A.T."/>
            <person name="Schiettekatte O."/>
            <person name="Bourhy P."/>
            <person name="Veyrier F.J."/>
            <person name="Picardeau M."/>
        </authorList>
    </citation>
    <scope>NUCLEOTIDE SEQUENCE [LARGE SCALE GENOMIC DNA]</scope>
    <source>
        <strain evidence="1 2">201702444</strain>
    </source>
</reference>
<evidence type="ECO:0000313" key="2">
    <source>
        <dbReference type="Proteomes" id="UP000298429"/>
    </source>
</evidence>
<protein>
    <submittedName>
        <fullName evidence="1">Uncharacterized protein</fullName>
    </submittedName>
</protein>
<dbReference type="Proteomes" id="UP000298429">
    <property type="component" value="Unassembled WGS sequence"/>
</dbReference>
<dbReference type="OrthoDB" id="347382at2"/>
<proteinExistence type="predicted"/>
<evidence type="ECO:0000313" key="1">
    <source>
        <dbReference type="EMBL" id="TGM03716.1"/>
    </source>
</evidence>
<dbReference type="AlphaFoldDB" id="A0A5F2BDR4"/>
<sequence>MNDKILRSIVFSVILISLHCGNGKEQKNARETDGLTEFLIATEHYYYRYNCPPYTLLDAGTTTIHLNQGEEFWFDFKPRFLTKRSTNQDTFRIQIQEAAGQEVKLSTRGCLVNHTITNPFQPTFTINPTFKPDSGLTGQLETFDIFFGSEGREGSLVTTIKSTSGLGNVIITIPNGAL</sequence>
<accession>A0A5F2BDR4</accession>
<dbReference type="EMBL" id="RQGN01000044">
    <property type="protein sequence ID" value="TGM03716.1"/>
    <property type="molecule type" value="Genomic_DNA"/>
</dbReference>
<dbReference type="RefSeq" id="WP_135670637.1">
    <property type="nucleotide sequence ID" value="NZ_RQGN01000044.1"/>
</dbReference>
<gene>
    <name evidence="1" type="ORF">EHQ76_08705</name>
</gene>